<dbReference type="InParanoid" id="A0A0H2RWX3"/>
<proteinExistence type="predicted"/>
<keyword evidence="3" id="KW-1185">Reference proteome</keyword>
<dbReference type="Proteomes" id="UP000053477">
    <property type="component" value="Unassembled WGS sequence"/>
</dbReference>
<evidence type="ECO:0000313" key="3">
    <source>
        <dbReference type="Proteomes" id="UP000053477"/>
    </source>
</evidence>
<protein>
    <submittedName>
        <fullName evidence="2">Uncharacterized protein</fullName>
    </submittedName>
</protein>
<accession>A0A0H2RWX3</accession>
<feature type="signal peptide" evidence="1">
    <location>
        <begin position="1"/>
        <end position="21"/>
    </location>
</feature>
<evidence type="ECO:0000313" key="2">
    <source>
        <dbReference type="EMBL" id="KLO13903.1"/>
    </source>
</evidence>
<name>A0A0H2RWX3_9AGAM</name>
<keyword evidence="1" id="KW-0732">Signal</keyword>
<feature type="chain" id="PRO_5005202057" evidence="1">
    <location>
        <begin position="22"/>
        <end position="113"/>
    </location>
</feature>
<gene>
    <name evidence="2" type="ORF">SCHPADRAFT_889692</name>
</gene>
<dbReference type="AlphaFoldDB" id="A0A0H2RWX3"/>
<sequence length="113" mass="12514">MQARFLSLFALAAASISFAIASPVVMQRRGGVLSDITNQKFSTAVPRGVLDDITNQKIEENKRAIEAREDGEGFAAPQQLFYTLKISQMDFCDDLLYTSLHSTPALSHQITDY</sequence>
<dbReference type="EMBL" id="KQ085952">
    <property type="protein sequence ID" value="KLO13903.1"/>
    <property type="molecule type" value="Genomic_DNA"/>
</dbReference>
<evidence type="ECO:0000256" key="1">
    <source>
        <dbReference type="SAM" id="SignalP"/>
    </source>
</evidence>
<reference evidence="2 3" key="1">
    <citation type="submission" date="2015-04" db="EMBL/GenBank/DDBJ databases">
        <title>Complete genome sequence of Schizopora paradoxa KUC8140, a cosmopolitan wood degrader in East Asia.</title>
        <authorList>
            <consortium name="DOE Joint Genome Institute"/>
            <person name="Min B."/>
            <person name="Park H."/>
            <person name="Jang Y."/>
            <person name="Kim J.-J."/>
            <person name="Kim K.H."/>
            <person name="Pangilinan J."/>
            <person name="Lipzen A."/>
            <person name="Riley R."/>
            <person name="Grigoriev I.V."/>
            <person name="Spatafora J.W."/>
            <person name="Choi I.-G."/>
        </authorList>
    </citation>
    <scope>NUCLEOTIDE SEQUENCE [LARGE SCALE GENOMIC DNA]</scope>
    <source>
        <strain evidence="2 3">KUC8140</strain>
    </source>
</reference>
<organism evidence="2 3">
    <name type="scientific">Schizopora paradoxa</name>
    <dbReference type="NCBI Taxonomy" id="27342"/>
    <lineage>
        <taxon>Eukaryota</taxon>
        <taxon>Fungi</taxon>
        <taxon>Dikarya</taxon>
        <taxon>Basidiomycota</taxon>
        <taxon>Agaricomycotina</taxon>
        <taxon>Agaricomycetes</taxon>
        <taxon>Hymenochaetales</taxon>
        <taxon>Schizoporaceae</taxon>
        <taxon>Schizopora</taxon>
    </lineage>
</organism>